<dbReference type="InterPro" id="IPR036866">
    <property type="entry name" value="RibonucZ/Hydroxyglut_hydro"/>
</dbReference>
<evidence type="ECO:0000313" key="1">
    <source>
        <dbReference type="EMBL" id="GAA5076928.1"/>
    </source>
</evidence>
<evidence type="ECO:0000313" key="2">
    <source>
        <dbReference type="Proteomes" id="UP001499910"/>
    </source>
</evidence>
<keyword evidence="2" id="KW-1185">Reference proteome</keyword>
<comment type="caution">
    <text evidence="1">The sequence shown here is derived from an EMBL/GenBank/DDBJ whole genome shotgun (WGS) entry which is preliminary data.</text>
</comment>
<sequence>MAAEGTYPPLFTLKPVDAEIWIVDGPEIDFYRMDFPTRMTVVRLSSGDLWLHSPIAFNGDLLAELQALGPIRHLIAPNWIHYAHFQDWADALPAAETWVAPGVRERARDRNVRLRADHLLSNDAPPAWSGDLDQMIVPGSHIHREAVFFHKNSRSLILTDLIENFEPSKLPWHMRLFTKVAGNQDPDGAMPRDMRMVFDKPKLRSAIRRMIAWAPQRILLAHGRWYRENAVAELKRAFRFLDP</sequence>
<organism evidence="1 2">
    <name type="scientific">[Roseibacterium] beibuensis</name>
    <dbReference type="NCBI Taxonomy" id="1193142"/>
    <lineage>
        <taxon>Bacteria</taxon>
        <taxon>Pseudomonadati</taxon>
        <taxon>Pseudomonadota</taxon>
        <taxon>Alphaproteobacteria</taxon>
        <taxon>Rhodobacterales</taxon>
        <taxon>Roseobacteraceae</taxon>
        <taxon>Roseicyclus</taxon>
    </lineage>
</organism>
<dbReference type="InterPro" id="IPR025638">
    <property type="entry name" value="DUF4336"/>
</dbReference>
<proteinExistence type="predicted"/>
<dbReference type="Pfam" id="PF14234">
    <property type="entry name" value="DUF4336"/>
    <property type="match status" value="1"/>
</dbReference>
<reference evidence="2" key="1">
    <citation type="journal article" date="2019" name="Int. J. Syst. Evol. Microbiol.">
        <title>The Global Catalogue of Microorganisms (GCM) 10K type strain sequencing project: providing services to taxonomists for standard genome sequencing and annotation.</title>
        <authorList>
            <consortium name="The Broad Institute Genomics Platform"/>
            <consortium name="The Broad Institute Genome Sequencing Center for Infectious Disease"/>
            <person name="Wu L."/>
            <person name="Ma J."/>
        </authorList>
    </citation>
    <scope>NUCLEOTIDE SEQUENCE [LARGE SCALE GENOMIC DNA]</scope>
    <source>
        <strain evidence="2">JCM 18015</strain>
    </source>
</reference>
<dbReference type="PANTHER" id="PTHR33835:SF1">
    <property type="entry name" value="METALLO-BETA-LACTAMASE DOMAIN-CONTAINING PROTEIN"/>
    <property type="match status" value="1"/>
</dbReference>
<dbReference type="Proteomes" id="UP001499910">
    <property type="component" value="Unassembled WGS sequence"/>
</dbReference>
<dbReference type="PANTHER" id="PTHR33835">
    <property type="entry name" value="YALI0C07656P"/>
    <property type="match status" value="1"/>
</dbReference>
<gene>
    <name evidence="1" type="ORF">GCM10023209_26580</name>
</gene>
<protein>
    <submittedName>
        <fullName evidence="1">DUF4336 domain-containing protein</fullName>
    </submittedName>
</protein>
<dbReference type="RefSeq" id="WP_259549783.1">
    <property type="nucleotide sequence ID" value="NZ_BAABHW010000004.1"/>
</dbReference>
<name>A0ABP9LEQ5_9RHOB</name>
<dbReference type="EMBL" id="BAABHW010000004">
    <property type="protein sequence ID" value="GAA5076928.1"/>
    <property type="molecule type" value="Genomic_DNA"/>
</dbReference>
<dbReference type="SUPFAM" id="SSF56281">
    <property type="entry name" value="Metallo-hydrolase/oxidoreductase"/>
    <property type="match status" value="1"/>
</dbReference>
<accession>A0ABP9LEQ5</accession>